<feature type="domain" description="C2H2-type" evidence="1">
    <location>
        <begin position="22"/>
        <end position="42"/>
    </location>
</feature>
<accession>A0A5P1EFA3</accession>
<dbReference type="Gramene" id="ONK63519">
    <property type="protein sequence ID" value="ONK63519"/>
    <property type="gene ID" value="A4U43_C07F16060"/>
</dbReference>
<keyword evidence="3" id="KW-1185">Reference proteome</keyword>
<dbReference type="InterPro" id="IPR013087">
    <property type="entry name" value="Znf_C2H2_type"/>
</dbReference>
<evidence type="ECO:0000313" key="3">
    <source>
        <dbReference type="Proteomes" id="UP000243459"/>
    </source>
</evidence>
<reference evidence="3" key="1">
    <citation type="journal article" date="2017" name="Nat. Commun.">
        <title>The asparagus genome sheds light on the origin and evolution of a young Y chromosome.</title>
        <authorList>
            <person name="Harkess A."/>
            <person name="Zhou J."/>
            <person name="Xu C."/>
            <person name="Bowers J.E."/>
            <person name="Van der Hulst R."/>
            <person name="Ayyampalayam S."/>
            <person name="Mercati F."/>
            <person name="Riccardi P."/>
            <person name="McKain M.R."/>
            <person name="Kakrana A."/>
            <person name="Tang H."/>
            <person name="Ray J."/>
            <person name="Groenendijk J."/>
            <person name="Arikit S."/>
            <person name="Mathioni S.M."/>
            <person name="Nakano M."/>
            <person name="Shan H."/>
            <person name="Telgmann-Rauber A."/>
            <person name="Kanno A."/>
            <person name="Yue Z."/>
            <person name="Chen H."/>
            <person name="Li W."/>
            <person name="Chen Y."/>
            <person name="Xu X."/>
            <person name="Zhang Y."/>
            <person name="Luo S."/>
            <person name="Chen H."/>
            <person name="Gao J."/>
            <person name="Mao Z."/>
            <person name="Pires J.C."/>
            <person name="Luo M."/>
            <person name="Kudrna D."/>
            <person name="Wing R.A."/>
            <person name="Meyers B.C."/>
            <person name="Yi K."/>
            <person name="Kong H."/>
            <person name="Lavrijsen P."/>
            <person name="Sunseri F."/>
            <person name="Falavigna A."/>
            <person name="Ye Y."/>
            <person name="Leebens-Mack J.H."/>
            <person name="Chen G."/>
        </authorList>
    </citation>
    <scope>NUCLEOTIDE SEQUENCE [LARGE SCALE GENOMIC DNA]</scope>
    <source>
        <strain evidence="3">cv. DH0086</strain>
    </source>
</reference>
<protein>
    <recommendedName>
        <fullName evidence="1">C2H2-type domain-containing protein</fullName>
    </recommendedName>
</protein>
<proteinExistence type="predicted"/>
<dbReference type="AlphaFoldDB" id="A0A5P1EFA3"/>
<evidence type="ECO:0000313" key="2">
    <source>
        <dbReference type="EMBL" id="ONK63519.1"/>
    </source>
</evidence>
<dbReference type="Proteomes" id="UP000243459">
    <property type="component" value="Chromosome 7"/>
</dbReference>
<evidence type="ECO:0000259" key="1">
    <source>
        <dbReference type="PROSITE" id="PS00028"/>
    </source>
</evidence>
<sequence>MDGKIVIDLTGDSTDDAPSSPCECCNGNFATRRGSTAHQMAHRVERVVAKNKKKNPSAIHKRKKGGLKTSDQMHRALVGACKSCMESTSFGARVSSVIEQTYLLRFKQFVALRRGGSSKTRVVDDGVGVGGGIRVLDSF</sequence>
<dbReference type="EMBL" id="CM007387">
    <property type="protein sequence ID" value="ONK63519.1"/>
    <property type="molecule type" value="Genomic_DNA"/>
</dbReference>
<name>A0A5P1EFA3_ASPOF</name>
<organism evidence="2 3">
    <name type="scientific">Asparagus officinalis</name>
    <name type="common">Garden asparagus</name>
    <dbReference type="NCBI Taxonomy" id="4686"/>
    <lineage>
        <taxon>Eukaryota</taxon>
        <taxon>Viridiplantae</taxon>
        <taxon>Streptophyta</taxon>
        <taxon>Embryophyta</taxon>
        <taxon>Tracheophyta</taxon>
        <taxon>Spermatophyta</taxon>
        <taxon>Magnoliopsida</taxon>
        <taxon>Liliopsida</taxon>
        <taxon>Asparagales</taxon>
        <taxon>Asparagaceae</taxon>
        <taxon>Asparagoideae</taxon>
        <taxon>Asparagus</taxon>
    </lineage>
</organism>
<dbReference type="PROSITE" id="PS00028">
    <property type="entry name" value="ZINC_FINGER_C2H2_1"/>
    <property type="match status" value="1"/>
</dbReference>
<gene>
    <name evidence="2" type="ORF">A4U43_C07F16060</name>
</gene>